<evidence type="ECO:0000256" key="1">
    <source>
        <dbReference type="ARBA" id="ARBA00005250"/>
    </source>
</evidence>
<dbReference type="InterPro" id="IPR050855">
    <property type="entry name" value="NDM-1-like"/>
</dbReference>
<proteinExistence type="inferred from homology"/>
<sequence>MFKSKVNALRFAMATLSIFGATTLSAADDRFADVQISTQAVNGSTYMLTGAGGNIGVSAGDDGILIIDDQFAPLAEKIALAIGDIAKQPMKYVINTHYHGDHTGSNAYFKEVQGSTIFAHDNVRKRLAAEDGHKHAALPVVTYEQGLTFHFNGDTIKVVHLPAGHTDSDSVVWFEQANVLHAGDLFFQGRFPYIDLAGGGTIDGYIRNVSTVIGMINNDTRVMPGHGELADKKAYQASLEMMQQTANYVSDRKAKGASLDSIIEEGLDEKWQDWAWNFITEEKWITTLYNGQ</sequence>
<dbReference type="PANTHER" id="PTHR42951">
    <property type="entry name" value="METALLO-BETA-LACTAMASE DOMAIN-CONTAINING"/>
    <property type="match status" value="1"/>
</dbReference>
<evidence type="ECO:0000259" key="3">
    <source>
        <dbReference type="SMART" id="SM00849"/>
    </source>
</evidence>
<dbReference type="Gene3D" id="3.60.15.10">
    <property type="entry name" value="Ribonuclease Z/Hydroxyacylglutathione hydrolase-like"/>
    <property type="match status" value="1"/>
</dbReference>
<keyword evidence="5" id="KW-1185">Reference proteome</keyword>
<feature type="domain" description="Metallo-beta-lactamase" evidence="3">
    <location>
        <begin position="52"/>
        <end position="226"/>
    </location>
</feature>
<dbReference type="RefSeq" id="WP_342882233.1">
    <property type="nucleotide sequence ID" value="NZ_JBBMQS010000009.1"/>
</dbReference>
<gene>
    <name evidence="4" type="ORF">WNY77_15580</name>
</gene>
<dbReference type="EMBL" id="JBBMQS010000009">
    <property type="protein sequence ID" value="MEM5498830.1"/>
    <property type="molecule type" value="Genomic_DNA"/>
</dbReference>
<dbReference type="SMART" id="SM00849">
    <property type="entry name" value="Lactamase_B"/>
    <property type="match status" value="1"/>
</dbReference>
<feature type="signal peptide" evidence="2">
    <location>
        <begin position="1"/>
        <end position="26"/>
    </location>
</feature>
<dbReference type="InterPro" id="IPR001279">
    <property type="entry name" value="Metallo-B-lactamas"/>
</dbReference>
<evidence type="ECO:0000313" key="4">
    <source>
        <dbReference type="EMBL" id="MEM5498830.1"/>
    </source>
</evidence>
<dbReference type="Proteomes" id="UP001461163">
    <property type="component" value="Unassembled WGS sequence"/>
</dbReference>
<reference evidence="4 5" key="1">
    <citation type="submission" date="2024-03" db="EMBL/GenBank/DDBJ databases">
        <title>Community enrichment and isolation of bacterial strains for fucoidan degradation.</title>
        <authorList>
            <person name="Sichert A."/>
        </authorList>
    </citation>
    <scope>NUCLEOTIDE SEQUENCE [LARGE SCALE GENOMIC DNA]</scope>
    <source>
        <strain evidence="4 5">AS12</strain>
    </source>
</reference>
<dbReference type="PANTHER" id="PTHR42951:SF4">
    <property type="entry name" value="ACYL-COENZYME A THIOESTERASE MBLAC2"/>
    <property type="match status" value="1"/>
</dbReference>
<keyword evidence="2" id="KW-0732">Signal</keyword>
<feature type="chain" id="PRO_5047457307" evidence="2">
    <location>
        <begin position="27"/>
        <end position="292"/>
    </location>
</feature>
<evidence type="ECO:0000313" key="5">
    <source>
        <dbReference type="Proteomes" id="UP001461163"/>
    </source>
</evidence>
<evidence type="ECO:0000256" key="2">
    <source>
        <dbReference type="SAM" id="SignalP"/>
    </source>
</evidence>
<name>A0ABU9SYY0_9ALTE</name>
<dbReference type="InterPro" id="IPR036866">
    <property type="entry name" value="RibonucZ/Hydroxyglut_hydro"/>
</dbReference>
<dbReference type="Pfam" id="PF00753">
    <property type="entry name" value="Lactamase_B"/>
    <property type="match status" value="1"/>
</dbReference>
<comment type="similarity">
    <text evidence="1">Belongs to the metallo-beta-lactamase superfamily. Class-B beta-lactamase family.</text>
</comment>
<comment type="caution">
    <text evidence="4">The sequence shown here is derived from an EMBL/GenBank/DDBJ whole genome shotgun (WGS) entry which is preliminary data.</text>
</comment>
<organism evidence="4 5">
    <name type="scientific">Paraglaciecola mesophila</name>
    <dbReference type="NCBI Taxonomy" id="197222"/>
    <lineage>
        <taxon>Bacteria</taxon>
        <taxon>Pseudomonadati</taxon>
        <taxon>Pseudomonadota</taxon>
        <taxon>Gammaproteobacteria</taxon>
        <taxon>Alteromonadales</taxon>
        <taxon>Alteromonadaceae</taxon>
        <taxon>Paraglaciecola</taxon>
    </lineage>
</organism>
<dbReference type="SUPFAM" id="SSF56281">
    <property type="entry name" value="Metallo-hydrolase/oxidoreductase"/>
    <property type="match status" value="1"/>
</dbReference>
<accession>A0ABU9SYY0</accession>
<protein>
    <submittedName>
        <fullName evidence="4">MBL fold metallo-hydrolase</fullName>
    </submittedName>
</protein>
<dbReference type="CDD" id="cd16282">
    <property type="entry name" value="metallo-hydrolase-like_MBL-fold"/>
    <property type="match status" value="1"/>
</dbReference>